<dbReference type="KEGG" id="vg:18563379"/>
<dbReference type="RefSeq" id="YP_009015466.1">
    <property type="nucleotide sequence ID" value="NC_023719.1"/>
</dbReference>
<name>G3MBM9_9CAUD</name>
<proteinExistence type="predicted"/>
<evidence type="ECO:0000313" key="1">
    <source>
        <dbReference type="EMBL" id="AEO93423.1"/>
    </source>
</evidence>
<reference evidence="1 2" key="1">
    <citation type="submission" date="2011-09" db="EMBL/GenBank/DDBJ databases">
        <authorList>
            <person name="Pope W.H."/>
            <person name="Pedulla M.L."/>
            <person name="Ford M.E."/>
            <person name="Peebles C.L."/>
            <person name="Hatfull G.H."/>
            <person name="Hendrix R.W."/>
        </authorList>
    </citation>
    <scope>NUCLEOTIDE SEQUENCE [LARGE SCALE GENOMIC DNA]</scope>
    <source>
        <strain evidence="1">G</strain>
    </source>
</reference>
<keyword evidence="2" id="KW-1185">Reference proteome</keyword>
<organism evidence="1 2">
    <name type="scientific">Bacillus phage G</name>
    <dbReference type="NCBI Taxonomy" id="2884420"/>
    <lineage>
        <taxon>Viruses</taxon>
        <taxon>Duplodnaviria</taxon>
        <taxon>Heunggongvirae</taxon>
        <taxon>Uroviricota</taxon>
        <taxon>Caudoviricetes</taxon>
        <taxon>Donellivirus</taxon>
        <taxon>Donellivirus gee</taxon>
    </lineage>
</organism>
<dbReference type="EMBL" id="JN638751">
    <property type="protein sequence ID" value="AEO93423.1"/>
    <property type="molecule type" value="Genomic_DNA"/>
</dbReference>
<sequence>MPTIKNVSNNNIIIFNKILEPGKSTNINRVQLDEIEDLINSEQLKIEPRQNKKVEKPKMETAAIVNEIDKEQFLEVKERLIPAFFSLHLNESLTKEQLKDLIWFFKNVGPTSQLEDEVKSLMNDVASGEELVEVLLNNLYPELINSYLKNNN</sequence>
<accession>G3MBM9</accession>
<dbReference type="GeneID" id="18563379"/>
<protein>
    <submittedName>
        <fullName evidence="1">Gp163</fullName>
    </submittedName>
</protein>
<dbReference type="Proteomes" id="UP000009273">
    <property type="component" value="Segment"/>
</dbReference>
<gene>
    <name evidence="1" type="primary">163</name>
    <name evidence="1" type="ORF">G_163</name>
</gene>
<evidence type="ECO:0000313" key="2">
    <source>
        <dbReference type="Proteomes" id="UP000009273"/>
    </source>
</evidence>